<keyword evidence="1" id="KW-0472">Membrane</keyword>
<keyword evidence="1" id="KW-1133">Transmembrane helix</keyword>
<dbReference type="PRINTS" id="PR00173">
    <property type="entry name" value="EDTRNSPORT"/>
</dbReference>
<dbReference type="RefSeq" id="WP_119751899.1">
    <property type="nucleotide sequence ID" value="NZ_QZCG01000019.1"/>
</dbReference>
<dbReference type="InterPro" id="IPR002823">
    <property type="entry name" value="DUF112_TM"/>
</dbReference>
<feature type="transmembrane region" description="Helical" evidence="1">
    <location>
        <begin position="465"/>
        <end position="487"/>
    </location>
</feature>
<organism evidence="3 4">
    <name type="scientific">Paracoccus onubensis</name>
    <dbReference type="NCBI Taxonomy" id="1675788"/>
    <lineage>
        <taxon>Bacteria</taxon>
        <taxon>Pseudomonadati</taxon>
        <taxon>Pseudomonadota</taxon>
        <taxon>Alphaproteobacteria</taxon>
        <taxon>Rhodobacterales</taxon>
        <taxon>Paracoccaceae</taxon>
        <taxon>Paracoccus</taxon>
    </lineage>
</organism>
<evidence type="ECO:0000313" key="4">
    <source>
        <dbReference type="Proteomes" id="UP000284202"/>
    </source>
</evidence>
<keyword evidence="4" id="KW-1185">Reference proteome</keyword>
<feature type="transmembrane region" description="Helical" evidence="1">
    <location>
        <begin position="391"/>
        <end position="408"/>
    </location>
</feature>
<feature type="transmembrane region" description="Helical" evidence="1">
    <location>
        <begin position="260"/>
        <end position="282"/>
    </location>
</feature>
<comment type="caution">
    <text evidence="3">The sequence shown here is derived from an EMBL/GenBank/DDBJ whole genome shotgun (WGS) entry which is preliminary data.</text>
</comment>
<evidence type="ECO:0000256" key="1">
    <source>
        <dbReference type="SAM" id="Phobius"/>
    </source>
</evidence>
<dbReference type="Proteomes" id="UP000284202">
    <property type="component" value="Unassembled WGS sequence"/>
</dbReference>
<dbReference type="AlphaFoldDB" id="A0A418SME4"/>
<protein>
    <submittedName>
        <fullName evidence="3">Tripartite tricarboxylate transporter permease</fullName>
    </submittedName>
</protein>
<dbReference type="OrthoDB" id="9791872at2"/>
<feature type="transmembrane region" description="Helical" evidence="1">
    <location>
        <begin position="414"/>
        <end position="444"/>
    </location>
</feature>
<evidence type="ECO:0000313" key="3">
    <source>
        <dbReference type="EMBL" id="RJE82133.1"/>
    </source>
</evidence>
<dbReference type="PANTHER" id="PTHR35342:SF5">
    <property type="entry name" value="TRICARBOXYLIC TRANSPORT PROTEIN"/>
    <property type="match status" value="1"/>
</dbReference>
<dbReference type="PANTHER" id="PTHR35342">
    <property type="entry name" value="TRICARBOXYLIC TRANSPORT PROTEIN"/>
    <property type="match status" value="1"/>
</dbReference>
<feature type="transmembrane region" description="Helical" evidence="1">
    <location>
        <begin position="329"/>
        <end position="349"/>
    </location>
</feature>
<feature type="transmembrane region" description="Helical" evidence="1">
    <location>
        <begin position="20"/>
        <end position="49"/>
    </location>
</feature>
<feature type="transmembrane region" description="Helical" evidence="1">
    <location>
        <begin position="200"/>
        <end position="220"/>
    </location>
</feature>
<proteinExistence type="predicted"/>
<dbReference type="EMBL" id="QZCG01000019">
    <property type="protein sequence ID" value="RJE82133.1"/>
    <property type="molecule type" value="Genomic_DNA"/>
</dbReference>
<feature type="transmembrane region" description="Helical" evidence="1">
    <location>
        <begin position="144"/>
        <end position="163"/>
    </location>
</feature>
<evidence type="ECO:0000259" key="2">
    <source>
        <dbReference type="Pfam" id="PF01970"/>
    </source>
</evidence>
<sequence length="514" mass="54021">MTTLEGLAHGFTVALQPEVLIYSLFGALLGTFVGVLPGIGAMAAITLLLPLTYYISSEAALVMLAGVYYGAQYGGAVASILLRLPGTPQSVVTALDGYPMAQQGRGGVALFTAMISSFAGSMLGIVVLVVLAGWLSAVATEFGAADYAAMMIMGLVAASTIGSKHPAKSFAMVVLGLILGCVGTDVNSGAQRLTFGRTELIDGINLVALAMGLFGVAEVISNIRRADRHGPPDRVTLRQLIPTRQDLRRMVAPVLRGTGLGGMLGALPGTGSTISSFLSYAMEQRIARQPERFGKGAIEGVAGPEAANNSAAITAFVPTLTLGIPGDPIMALMLGALIIHGIQPGPLMLEARPDMFWGLVVSFGIGNLFLLILNLPLIGIWVSMLRIPFRWLYPAIIVFICLGVYSVRGSVFDIAMVAGIGAVGYALSLAAFSPALLLLGFVLGPLIETNLRRAMLISRGDPMIFLERPIACGFIMAAVALILFPMVKSVFRGRRPGALPPDPRGIWTKKKGRR</sequence>
<feature type="transmembrane region" description="Helical" evidence="1">
    <location>
        <begin position="355"/>
        <end position="379"/>
    </location>
</feature>
<accession>A0A418SME4</accession>
<feature type="transmembrane region" description="Helical" evidence="1">
    <location>
        <begin position="169"/>
        <end position="188"/>
    </location>
</feature>
<dbReference type="Pfam" id="PF01970">
    <property type="entry name" value="TctA"/>
    <property type="match status" value="1"/>
</dbReference>
<gene>
    <name evidence="3" type="ORF">D3P04_21340</name>
</gene>
<keyword evidence="1" id="KW-0812">Transmembrane</keyword>
<name>A0A418SME4_9RHOB</name>
<reference evidence="4" key="1">
    <citation type="submission" date="2018-09" db="EMBL/GenBank/DDBJ databases">
        <title>Acidovorax cavernicola nov. sp. isolated from Gruta de las Maravillas (Aracena, Spain).</title>
        <authorList>
            <person name="Jurado V."/>
            <person name="Gutierrez-Patricio S."/>
            <person name="Gonzalez-Pimentel J.L."/>
            <person name="Miller A.Z."/>
            <person name="Laiz L."/>
            <person name="Saiz-Jimenez C."/>
        </authorList>
    </citation>
    <scope>NUCLEOTIDE SEQUENCE [LARGE SCALE GENOMIC DNA]</scope>
    <source>
        <strain evidence="4">1011MAR3C25</strain>
    </source>
</reference>
<feature type="transmembrane region" description="Helical" evidence="1">
    <location>
        <begin position="108"/>
        <end position="132"/>
    </location>
</feature>
<feature type="domain" description="DUF112" evidence="2">
    <location>
        <begin position="20"/>
        <end position="439"/>
    </location>
</feature>
<feature type="transmembrane region" description="Helical" evidence="1">
    <location>
        <begin position="61"/>
        <end position="82"/>
    </location>
</feature>